<dbReference type="Proteomes" id="UP000095392">
    <property type="component" value="Unassembled WGS sequence"/>
</dbReference>
<dbReference type="EMBL" id="MIPY01000052">
    <property type="protein sequence ID" value="OES25274.1"/>
    <property type="molecule type" value="Genomic_DNA"/>
</dbReference>
<gene>
    <name evidence="1" type="ORF">BFV95_4485</name>
</gene>
<name>A0AB36FL63_ALTMA</name>
<sequence length="42" mass="4809">MVVIVFWANNGNDYLPNMLSDVVAKYVKQVFSLMERVICLGM</sequence>
<evidence type="ECO:0000313" key="1">
    <source>
        <dbReference type="EMBL" id="OES25274.1"/>
    </source>
</evidence>
<dbReference type="AlphaFoldDB" id="A0AB36FL63"/>
<evidence type="ECO:0000313" key="2">
    <source>
        <dbReference type="Proteomes" id="UP000095392"/>
    </source>
</evidence>
<organism evidence="1 2">
    <name type="scientific">Alteromonas macleodii</name>
    <name type="common">Pseudoalteromonas macleodii</name>
    <dbReference type="NCBI Taxonomy" id="28108"/>
    <lineage>
        <taxon>Bacteria</taxon>
        <taxon>Pseudomonadati</taxon>
        <taxon>Pseudomonadota</taxon>
        <taxon>Gammaproteobacteria</taxon>
        <taxon>Alteromonadales</taxon>
        <taxon>Alteromonadaceae</taxon>
        <taxon>Alteromonas/Salinimonas group</taxon>
        <taxon>Alteromonas</taxon>
    </lineage>
</organism>
<reference evidence="1 2" key="1">
    <citation type="submission" date="2016-09" db="EMBL/GenBank/DDBJ databases">
        <title>Draft Genome Sequence of four Alteromonas macleodii strains isolated from copper coupons and grown long-term at elevated copper levels.</title>
        <authorList>
            <person name="Cusick K."/>
            <person name="Dale J."/>
            <person name="Little B."/>
            <person name="Biffinger J."/>
        </authorList>
    </citation>
    <scope>NUCLEOTIDE SEQUENCE [LARGE SCALE GENOMIC DNA]</scope>
    <source>
        <strain evidence="1 2">KCP01</strain>
    </source>
</reference>
<keyword evidence="2" id="KW-1185">Reference proteome</keyword>
<comment type="caution">
    <text evidence="1">The sequence shown here is derived from an EMBL/GenBank/DDBJ whole genome shotgun (WGS) entry which is preliminary data.</text>
</comment>
<protein>
    <submittedName>
        <fullName evidence="1">Uncharacterized protein</fullName>
    </submittedName>
</protein>
<proteinExistence type="predicted"/>
<accession>A0AB36FL63</accession>